<comment type="similarity">
    <text evidence="1">Belongs to the GSP E family.</text>
</comment>
<dbReference type="SUPFAM" id="SSF160246">
    <property type="entry name" value="EspE N-terminal domain-like"/>
    <property type="match status" value="1"/>
</dbReference>
<evidence type="ECO:0000313" key="6">
    <source>
        <dbReference type="Proteomes" id="UP000264883"/>
    </source>
</evidence>
<organism evidence="5 6">
    <name type="scientific">Clostridium isatidis</name>
    <dbReference type="NCBI Taxonomy" id="182773"/>
    <lineage>
        <taxon>Bacteria</taxon>
        <taxon>Bacillati</taxon>
        <taxon>Bacillota</taxon>
        <taxon>Clostridia</taxon>
        <taxon>Eubacteriales</taxon>
        <taxon>Clostridiaceae</taxon>
        <taxon>Clostridium</taxon>
    </lineage>
</organism>
<dbReference type="GO" id="GO:0005524">
    <property type="term" value="F:ATP binding"/>
    <property type="evidence" value="ECO:0007669"/>
    <property type="project" value="UniProtKB-KW"/>
</dbReference>
<dbReference type="KEGG" id="cia:BEN51_01935"/>
<accession>A0A343J9T2</accession>
<dbReference type="GO" id="GO:0016887">
    <property type="term" value="F:ATP hydrolysis activity"/>
    <property type="evidence" value="ECO:0007669"/>
    <property type="project" value="TreeGrafter"/>
</dbReference>
<dbReference type="InterPro" id="IPR001482">
    <property type="entry name" value="T2SS/T4SS_dom"/>
</dbReference>
<evidence type="ECO:0000313" key="5">
    <source>
        <dbReference type="EMBL" id="ASW42290.1"/>
    </source>
</evidence>
<dbReference type="Gene3D" id="3.30.300.160">
    <property type="entry name" value="Type II secretion system, protein E, N-terminal domain"/>
    <property type="match status" value="1"/>
</dbReference>
<evidence type="ECO:0000256" key="3">
    <source>
        <dbReference type="ARBA" id="ARBA00022840"/>
    </source>
</evidence>
<dbReference type="InterPro" id="IPR027417">
    <property type="entry name" value="P-loop_NTPase"/>
</dbReference>
<dbReference type="InterPro" id="IPR037257">
    <property type="entry name" value="T2SS_E_N_sf"/>
</dbReference>
<evidence type="ECO:0000256" key="1">
    <source>
        <dbReference type="ARBA" id="ARBA00006611"/>
    </source>
</evidence>
<keyword evidence="6" id="KW-1185">Reference proteome</keyword>
<dbReference type="InterPro" id="IPR003593">
    <property type="entry name" value="AAA+_ATPase"/>
</dbReference>
<dbReference type="Gene3D" id="3.30.450.90">
    <property type="match status" value="1"/>
</dbReference>
<dbReference type="GO" id="GO:0005886">
    <property type="term" value="C:plasma membrane"/>
    <property type="evidence" value="ECO:0007669"/>
    <property type="project" value="TreeGrafter"/>
</dbReference>
<keyword evidence="2" id="KW-0547">Nucleotide-binding</keyword>
<dbReference type="PANTHER" id="PTHR30258">
    <property type="entry name" value="TYPE II SECRETION SYSTEM PROTEIN GSPE-RELATED"/>
    <property type="match status" value="1"/>
</dbReference>
<dbReference type="Proteomes" id="UP000264883">
    <property type="component" value="Chromosome"/>
</dbReference>
<sequence length="563" mass="62182">MALVQKKRLGDILLMAEKITPSQLQSALKTQKILGKKLGEVLIESGIVSEEDIIDAIEAQTGIKKIDLNNINFDKKAIKIVPQNLCNKYNLIAFGFEEDKVLVAMSDPLNIFAIDDISISTGLAVKTFIAPKKDIDKFVKINYSSEGVNKAAEELSKETLEAKTISVDVEEVDDVKNAPVVKMIEYLFKNSIEMRASDIHIEPFEKEIRIRYRIDGELTTINTLGIESLAPLITRIKILANLNIAEKRIPQDGRIITKIGNTDVDLRVSILPTVNGEKVVIRILNRDNYKVGKEYLGLTKENLKKLNNIISNPHGIVLVTGPTGSGKSTTLYTVLSELNSSNVNIITVEDPVEYTLDGINQVNVNTKAGLTFASGLRSILRQDPDIIMIGEIRDEETAQIAIKAAITGHLVLSTLHTNDAPSSITRLVDMGVEPYLVASSVVGVIAQRLVRKICQYCKEEYEASEYERKTLTGSSNGTLKLYKGKGCGHCNGTGYIGRIGVYEIMEVTREHRDIINKTRDSDILKDISIKHGMTTLEDECKKLVLNGTTTMQELATITLLGDI</sequence>
<keyword evidence="3" id="KW-0067">ATP-binding</keyword>
<dbReference type="AlphaFoldDB" id="A0A343J9T2"/>
<dbReference type="Pfam" id="PF00437">
    <property type="entry name" value="T2SSE"/>
    <property type="match status" value="1"/>
</dbReference>
<evidence type="ECO:0000256" key="2">
    <source>
        <dbReference type="ARBA" id="ARBA00022741"/>
    </source>
</evidence>
<dbReference type="EMBL" id="CP016786">
    <property type="protein sequence ID" value="ASW42290.1"/>
    <property type="molecule type" value="Genomic_DNA"/>
</dbReference>
<dbReference type="OrthoDB" id="9808272at2"/>
<protein>
    <submittedName>
        <fullName evidence="5">Type II secretion system protein GspE</fullName>
    </submittedName>
</protein>
<dbReference type="InterPro" id="IPR007831">
    <property type="entry name" value="T2SS_GspE_N"/>
</dbReference>
<dbReference type="Gene3D" id="3.40.50.300">
    <property type="entry name" value="P-loop containing nucleotide triphosphate hydrolases"/>
    <property type="match status" value="1"/>
</dbReference>
<feature type="domain" description="Bacterial type II secretion system protein E" evidence="4">
    <location>
        <begin position="380"/>
        <end position="394"/>
    </location>
</feature>
<dbReference type="Pfam" id="PF05157">
    <property type="entry name" value="MshEN"/>
    <property type="match status" value="1"/>
</dbReference>
<name>A0A343J9T2_9CLOT</name>
<dbReference type="SMART" id="SM00382">
    <property type="entry name" value="AAA"/>
    <property type="match status" value="1"/>
</dbReference>
<dbReference type="PROSITE" id="PS00662">
    <property type="entry name" value="T2SP_E"/>
    <property type="match status" value="1"/>
</dbReference>
<dbReference type="RefSeq" id="WP_119864419.1">
    <property type="nucleotide sequence ID" value="NZ_CP016786.1"/>
</dbReference>
<dbReference type="CDD" id="cd01129">
    <property type="entry name" value="PulE-GspE-like"/>
    <property type="match status" value="1"/>
</dbReference>
<proteinExistence type="inferred from homology"/>
<dbReference type="PANTHER" id="PTHR30258:SF2">
    <property type="entry name" value="COMG OPERON PROTEIN 1"/>
    <property type="match status" value="1"/>
</dbReference>
<evidence type="ECO:0000259" key="4">
    <source>
        <dbReference type="PROSITE" id="PS00662"/>
    </source>
</evidence>
<dbReference type="FunFam" id="3.40.50.300:FF:000398">
    <property type="entry name" value="Type IV pilus assembly ATPase PilB"/>
    <property type="match status" value="1"/>
</dbReference>
<dbReference type="SUPFAM" id="SSF52540">
    <property type="entry name" value="P-loop containing nucleoside triphosphate hydrolases"/>
    <property type="match status" value="1"/>
</dbReference>
<gene>
    <name evidence="5" type="ORF">BEN51_01935</name>
</gene>
<reference evidence="5 6" key="1">
    <citation type="submission" date="2016-08" db="EMBL/GenBank/DDBJ databases">
        <title>Complete Genome Sequence Of The Indigo Reducing Clostridium isatidis DSM15098.</title>
        <authorList>
            <person name="Little G.T."/>
            <person name="Minton N.P."/>
        </authorList>
    </citation>
    <scope>NUCLEOTIDE SEQUENCE [LARGE SCALE GENOMIC DNA]</scope>
    <source>
        <strain evidence="5 6">DSM 15098</strain>
    </source>
</reference>